<dbReference type="RefSeq" id="WP_080696055.1">
    <property type="nucleotide sequence ID" value="NZ_CP101127.1"/>
</dbReference>
<comment type="similarity">
    <text evidence="1 4 6">Belongs to the IF-3 family.</text>
</comment>
<dbReference type="HAMAP" id="MF_00080">
    <property type="entry name" value="IF_3"/>
    <property type="match status" value="1"/>
</dbReference>
<organism evidence="11 13">
    <name type="scientific">Metamycoplasma hyosynoviae</name>
    <dbReference type="NCBI Taxonomy" id="29559"/>
    <lineage>
        <taxon>Bacteria</taxon>
        <taxon>Bacillati</taxon>
        <taxon>Mycoplasmatota</taxon>
        <taxon>Mycoplasmoidales</taxon>
        <taxon>Metamycoplasmataceae</taxon>
        <taxon>Metamycoplasma</taxon>
    </lineage>
</organism>
<evidence type="ECO:0000313" key="12">
    <source>
        <dbReference type="EMBL" id="UTO26174.1"/>
    </source>
</evidence>
<reference evidence="12" key="2">
    <citation type="submission" date="2022-07" db="EMBL/GenBank/DDBJ databases">
        <title>Complete genome of Mycoplasma hyosynoviae B1.</title>
        <authorList>
            <person name="Spergser J."/>
        </authorList>
    </citation>
    <scope>NUCLEOTIDE SEQUENCE</scope>
    <source>
        <strain evidence="12">B1</strain>
    </source>
</reference>
<dbReference type="InterPro" id="IPR019813">
    <property type="entry name" value="Translation_initiation_fac3_CS"/>
</dbReference>
<dbReference type="PROSITE" id="PS00938">
    <property type="entry name" value="IF3"/>
    <property type="match status" value="1"/>
</dbReference>
<dbReference type="EMBL" id="JASBCP010000003">
    <property type="protein sequence ID" value="MDI3048096.1"/>
    <property type="molecule type" value="Genomic_DNA"/>
</dbReference>
<evidence type="ECO:0000313" key="10">
    <source>
        <dbReference type="EMBL" id="MDI3048096.1"/>
    </source>
</evidence>
<feature type="domain" description="Translation initiation factor 3 C-terminal" evidence="8">
    <location>
        <begin position="109"/>
        <end position="192"/>
    </location>
</feature>
<dbReference type="InterPro" id="IPR036788">
    <property type="entry name" value="T_IF-3_C_sf"/>
</dbReference>
<dbReference type="EMBL" id="CP101127">
    <property type="protein sequence ID" value="UTO26174.1"/>
    <property type="molecule type" value="Genomic_DNA"/>
</dbReference>
<evidence type="ECO:0000256" key="1">
    <source>
        <dbReference type="ARBA" id="ARBA00005439"/>
    </source>
</evidence>
<evidence type="ECO:0000256" key="4">
    <source>
        <dbReference type="HAMAP-Rule" id="MF_00080"/>
    </source>
</evidence>
<dbReference type="Gene3D" id="3.10.20.80">
    <property type="entry name" value="Translation initiation factor 3 (IF-3), N-terminal domain"/>
    <property type="match status" value="1"/>
</dbReference>
<evidence type="ECO:0000256" key="3">
    <source>
        <dbReference type="ARBA" id="ARBA00022917"/>
    </source>
</evidence>
<evidence type="ECO:0000313" key="11">
    <source>
        <dbReference type="EMBL" id="TDU96786.1"/>
    </source>
</evidence>
<dbReference type="SUPFAM" id="SSF54364">
    <property type="entry name" value="Translation initiation factor IF3, N-terminal domain"/>
    <property type="match status" value="1"/>
</dbReference>
<dbReference type="OrthoDB" id="9806014at2"/>
<protein>
    <recommendedName>
        <fullName evidence="4 5">Translation initiation factor IF-3</fullName>
    </recommendedName>
</protein>
<dbReference type="SUPFAM" id="SSF55200">
    <property type="entry name" value="Translation initiation factor IF3, C-terminal domain"/>
    <property type="match status" value="1"/>
</dbReference>
<dbReference type="EMBL" id="SOCH01000004">
    <property type="protein sequence ID" value="TDU96786.1"/>
    <property type="molecule type" value="Genomic_DNA"/>
</dbReference>
<evidence type="ECO:0000256" key="6">
    <source>
        <dbReference type="RuleBase" id="RU000646"/>
    </source>
</evidence>
<dbReference type="NCBIfam" id="TIGR00168">
    <property type="entry name" value="infC"/>
    <property type="match status" value="1"/>
</dbReference>
<evidence type="ECO:0000256" key="2">
    <source>
        <dbReference type="ARBA" id="ARBA00022540"/>
    </source>
</evidence>
<keyword evidence="2 4" id="KW-0396">Initiation factor</keyword>
<keyword evidence="4" id="KW-0963">Cytoplasm</keyword>
<feature type="domain" description="Translation initiation factor 3 N-terminal" evidence="9">
    <location>
        <begin position="32"/>
        <end position="99"/>
    </location>
</feature>
<dbReference type="Proteomes" id="UP001059349">
    <property type="component" value="Chromosome"/>
</dbReference>
<comment type="function">
    <text evidence="4 6">IF-3 binds to the 30S ribosomal subunit and shifts the equilibrium between 70S ribosomes and their 50S and 30S subunits in favor of the free subunits, thus enhancing the availability of 30S subunits on which protein synthesis initiation begins.</text>
</comment>
<dbReference type="GO" id="GO:0043022">
    <property type="term" value="F:ribosome binding"/>
    <property type="evidence" value="ECO:0007669"/>
    <property type="project" value="TreeGrafter"/>
</dbReference>
<dbReference type="InterPro" id="IPR001288">
    <property type="entry name" value="Translation_initiation_fac_3"/>
</dbReference>
<keyword evidence="3 4" id="KW-0648">Protein biosynthesis</keyword>
<reference evidence="11 13" key="1">
    <citation type="submission" date="2019-03" db="EMBL/GenBank/DDBJ databases">
        <title>Genomic Encyclopedia of Archaeal and Bacterial Type Strains, Phase II (KMG-II): from individual species to whole genera.</title>
        <authorList>
            <person name="Goeker M."/>
        </authorList>
    </citation>
    <scope>NUCLEOTIDE SEQUENCE [LARGE SCALE GENOMIC DNA]</scope>
    <source>
        <strain evidence="11 13">ATCC 25591</strain>
    </source>
</reference>
<dbReference type="Pfam" id="PF05198">
    <property type="entry name" value="IF3_N"/>
    <property type="match status" value="1"/>
</dbReference>
<dbReference type="GeneID" id="75105089"/>
<dbReference type="GO" id="GO:0003743">
    <property type="term" value="F:translation initiation factor activity"/>
    <property type="evidence" value="ECO:0007669"/>
    <property type="project" value="UniProtKB-UniRule"/>
</dbReference>
<evidence type="ECO:0000313" key="13">
    <source>
        <dbReference type="Proteomes" id="UP000294882"/>
    </source>
</evidence>
<accession>A0A063YFZ2</accession>
<dbReference type="GO" id="GO:0032790">
    <property type="term" value="P:ribosome disassembly"/>
    <property type="evidence" value="ECO:0007669"/>
    <property type="project" value="TreeGrafter"/>
</dbReference>
<comment type="subcellular location">
    <subcellularLocation>
        <location evidence="4 6">Cytoplasm</location>
    </subcellularLocation>
</comment>
<feature type="region of interest" description="Disordered" evidence="7">
    <location>
        <begin position="198"/>
        <end position="217"/>
    </location>
</feature>
<dbReference type="Proteomes" id="UP001233782">
    <property type="component" value="Unassembled WGS sequence"/>
</dbReference>
<dbReference type="InterPro" id="IPR036787">
    <property type="entry name" value="T_IF-3_N_sf"/>
</dbReference>
<evidence type="ECO:0000259" key="8">
    <source>
        <dbReference type="Pfam" id="PF00707"/>
    </source>
</evidence>
<dbReference type="STRING" id="29559.NPL3_00150"/>
<dbReference type="InterPro" id="IPR019815">
    <property type="entry name" value="Translation_initiation_fac_3_C"/>
</dbReference>
<gene>
    <name evidence="4 10" type="primary">infC</name>
    <name evidence="11" type="ORF">JN03_0463</name>
    <name evidence="12" type="ORF">NMG93_01210</name>
    <name evidence="10" type="ORF">QJ129_02365</name>
</gene>
<dbReference type="AlphaFoldDB" id="A0A063YFZ2"/>
<dbReference type="Gene3D" id="3.30.110.10">
    <property type="entry name" value="Translation initiation factor 3 (IF-3), C-terminal domain"/>
    <property type="match status" value="1"/>
</dbReference>
<comment type="subunit">
    <text evidence="4 6">Monomer.</text>
</comment>
<dbReference type="InterPro" id="IPR019814">
    <property type="entry name" value="Translation_initiation_fac_3_N"/>
</dbReference>
<dbReference type="GO" id="GO:0016020">
    <property type="term" value="C:membrane"/>
    <property type="evidence" value="ECO:0007669"/>
    <property type="project" value="TreeGrafter"/>
</dbReference>
<evidence type="ECO:0000256" key="5">
    <source>
        <dbReference type="NCBIfam" id="TIGR00168"/>
    </source>
</evidence>
<dbReference type="PANTHER" id="PTHR10938">
    <property type="entry name" value="TRANSLATION INITIATION FACTOR IF-3"/>
    <property type="match status" value="1"/>
</dbReference>
<dbReference type="PANTHER" id="PTHR10938:SF0">
    <property type="entry name" value="TRANSLATION INITIATION FACTOR IF-3, MITOCHONDRIAL"/>
    <property type="match status" value="1"/>
</dbReference>
<dbReference type="Proteomes" id="UP000294882">
    <property type="component" value="Unassembled WGS sequence"/>
</dbReference>
<dbReference type="GO" id="GO:0005829">
    <property type="term" value="C:cytosol"/>
    <property type="evidence" value="ECO:0007669"/>
    <property type="project" value="TreeGrafter"/>
</dbReference>
<reference evidence="10" key="3">
    <citation type="submission" date="2023-04" db="EMBL/GenBank/DDBJ databases">
        <title>Genomes of recent Mycoplasma hyosynoviae isolates 2023.</title>
        <authorList>
            <person name="Spergser J."/>
        </authorList>
    </citation>
    <scope>NUCLEOTIDE SEQUENCE</scope>
    <source>
        <strain evidence="10">SN1J23N</strain>
    </source>
</reference>
<proteinExistence type="inferred from homology"/>
<name>A0A063YFZ2_9BACT</name>
<dbReference type="Pfam" id="PF00707">
    <property type="entry name" value="IF3_C"/>
    <property type="match status" value="1"/>
</dbReference>
<evidence type="ECO:0000259" key="9">
    <source>
        <dbReference type="Pfam" id="PF05198"/>
    </source>
</evidence>
<evidence type="ECO:0000256" key="7">
    <source>
        <dbReference type="SAM" id="MobiDB-lite"/>
    </source>
</evidence>
<sequence length="217" mass="25002">MSTFLFDKEKIINNTVKSNNLNSRLPKAEHVINENIPYKKIFVISETGEKLGVMTKEDAISHAEDKNLDLVLIALDNNKPIARLMDYGKFKYEKKKKQKINKEKQTVTNNREIRLTPLIGDNDLKTKAKKAREFILNGDRVKISVKFRGREKSRTELGTEILDKFFALVEDIAKITKEAILQNGKFLDMFIEKDKKKIETKGQKDSDQGELDAKNED</sequence>